<dbReference type="AlphaFoldDB" id="A0A0F9JRH1"/>
<proteinExistence type="predicted"/>
<comment type="caution">
    <text evidence="1">The sequence shown here is derived from an EMBL/GenBank/DDBJ whole genome shotgun (WGS) entry which is preliminary data.</text>
</comment>
<gene>
    <name evidence="1" type="ORF">LCGC14_1726410</name>
</gene>
<reference evidence="1" key="1">
    <citation type="journal article" date="2015" name="Nature">
        <title>Complex archaea that bridge the gap between prokaryotes and eukaryotes.</title>
        <authorList>
            <person name="Spang A."/>
            <person name="Saw J.H."/>
            <person name="Jorgensen S.L."/>
            <person name="Zaremba-Niedzwiedzka K."/>
            <person name="Martijn J."/>
            <person name="Lind A.E."/>
            <person name="van Eijk R."/>
            <person name="Schleper C."/>
            <person name="Guy L."/>
            <person name="Ettema T.J."/>
        </authorList>
    </citation>
    <scope>NUCLEOTIDE SEQUENCE</scope>
</reference>
<dbReference type="EMBL" id="LAZR01015605">
    <property type="protein sequence ID" value="KKM08191.1"/>
    <property type="molecule type" value="Genomic_DNA"/>
</dbReference>
<protein>
    <submittedName>
        <fullName evidence="1">Uncharacterized protein</fullName>
    </submittedName>
</protein>
<evidence type="ECO:0000313" key="1">
    <source>
        <dbReference type="EMBL" id="KKM08191.1"/>
    </source>
</evidence>
<organism evidence="1">
    <name type="scientific">marine sediment metagenome</name>
    <dbReference type="NCBI Taxonomy" id="412755"/>
    <lineage>
        <taxon>unclassified sequences</taxon>
        <taxon>metagenomes</taxon>
        <taxon>ecological metagenomes</taxon>
    </lineage>
</organism>
<accession>A0A0F9JRH1</accession>
<sequence length="70" mass="7447">MSTKAKTPNKRAVKITDGQVALLNTMASQAKQIEEKTELVVATIAAGAGVEKWGKVELNGNTLTFSKAEE</sequence>
<name>A0A0F9JRH1_9ZZZZ</name>